<dbReference type="EMBL" id="JBHSMI010000008">
    <property type="protein sequence ID" value="MFC5401966.1"/>
    <property type="molecule type" value="Genomic_DNA"/>
</dbReference>
<evidence type="ECO:0008006" key="5">
    <source>
        <dbReference type="Google" id="ProtNLM"/>
    </source>
</evidence>
<evidence type="ECO:0000256" key="2">
    <source>
        <dbReference type="SAM" id="Phobius"/>
    </source>
</evidence>
<evidence type="ECO:0000313" key="4">
    <source>
        <dbReference type="Proteomes" id="UP001596113"/>
    </source>
</evidence>
<name>A0ABW0HL76_9BACL</name>
<reference evidence="4" key="1">
    <citation type="journal article" date="2019" name="Int. J. Syst. Evol. Microbiol.">
        <title>The Global Catalogue of Microorganisms (GCM) 10K type strain sequencing project: providing services to taxonomists for standard genome sequencing and annotation.</title>
        <authorList>
            <consortium name="The Broad Institute Genomics Platform"/>
            <consortium name="The Broad Institute Genome Sequencing Center for Infectious Disease"/>
            <person name="Wu L."/>
            <person name="Ma J."/>
        </authorList>
    </citation>
    <scope>NUCLEOTIDE SEQUENCE [LARGE SCALE GENOMIC DNA]</scope>
    <source>
        <strain evidence="4">CGMCC 1.18575</strain>
    </source>
</reference>
<sequence>MRKHRNWLIGFGLGIMLGASMLQLINTAREQTEGVAMTRDQLDAQAKEQGLLLLTDKELQQRLDEAVSSSVPSKGKAGEESDQPPASPSSSKGVAPVTEPTEPSASVPTEPDAPVVSPSNDKVTLYIGAGMSLTEVAESLQKLGIVDDSKDFIEQARPIAKKMNVGNAIFTGKPTYEQIIAELVRKKR</sequence>
<keyword evidence="2" id="KW-1133">Transmembrane helix</keyword>
<protein>
    <recommendedName>
        <fullName evidence="5">Endolytic transglycosylase MltG</fullName>
    </recommendedName>
</protein>
<evidence type="ECO:0000256" key="1">
    <source>
        <dbReference type="SAM" id="MobiDB-lite"/>
    </source>
</evidence>
<feature type="region of interest" description="Disordered" evidence="1">
    <location>
        <begin position="63"/>
        <end position="119"/>
    </location>
</feature>
<dbReference type="RefSeq" id="WP_378129956.1">
    <property type="nucleotide sequence ID" value="NZ_JBHSMI010000008.1"/>
</dbReference>
<proteinExistence type="predicted"/>
<comment type="caution">
    <text evidence="3">The sequence shown here is derived from an EMBL/GenBank/DDBJ whole genome shotgun (WGS) entry which is preliminary data.</text>
</comment>
<keyword evidence="2" id="KW-0472">Membrane</keyword>
<accession>A0ABW0HL76</accession>
<dbReference type="Proteomes" id="UP001596113">
    <property type="component" value="Unassembled WGS sequence"/>
</dbReference>
<organism evidence="3 4">
    <name type="scientific">Cohnella soli</name>
    <dbReference type="NCBI Taxonomy" id="425005"/>
    <lineage>
        <taxon>Bacteria</taxon>
        <taxon>Bacillati</taxon>
        <taxon>Bacillota</taxon>
        <taxon>Bacilli</taxon>
        <taxon>Bacillales</taxon>
        <taxon>Paenibacillaceae</taxon>
        <taxon>Cohnella</taxon>
    </lineage>
</organism>
<gene>
    <name evidence="3" type="ORF">ACFPOF_04385</name>
</gene>
<keyword evidence="4" id="KW-1185">Reference proteome</keyword>
<dbReference type="Gene3D" id="3.30.1490.480">
    <property type="entry name" value="Endolytic murein transglycosylase"/>
    <property type="match status" value="1"/>
</dbReference>
<keyword evidence="2" id="KW-0812">Transmembrane</keyword>
<evidence type="ECO:0000313" key="3">
    <source>
        <dbReference type="EMBL" id="MFC5401966.1"/>
    </source>
</evidence>
<feature type="transmembrane region" description="Helical" evidence="2">
    <location>
        <begin position="7"/>
        <end position="25"/>
    </location>
</feature>